<comment type="caution">
    <text evidence="1">The sequence shown here is derived from an EMBL/GenBank/DDBJ whole genome shotgun (WGS) entry which is preliminary data.</text>
</comment>
<dbReference type="EMBL" id="CAJFCW020000004">
    <property type="protein sequence ID" value="CAG9115472.1"/>
    <property type="molecule type" value="Genomic_DNA"/>
</dbReference>
<name>A0A811L341_9BILA</name>
<keyword evidence="2" id="KW-1185">Reference proteome</keyword>
<dbReference type="InterPro" id="IPR009003">
    <property type="entry name" value="Peptidase_S1_PA"/>
</dbReference>
<dbReference type="SUPFAM" id="SSF50494">
    <property type="entry name" value="Trypsin-like serine proteases"/>
    <property type="match status" value="1"/>
</dbReference>
<reference evidence="1" key="1">
    <citation type="submission" date="2020-09" db="EMBL/GenBank/DDBJ databases">
        <authorList>
            <person name="Kikuchi T."/>
        </authorList>
    </citation>
    <scope>NUCLEOTIDE SEQUENCE</scope>
    <source>
        <strain evidence="1">SH1</strain>
    </source>
</reference>
<dbReference type="EMBL" id="CAJFDH010000004">
    <property type="protein sequence ID" value="CAD5221794.1"/>
    <property type="molecule type" value="Genomic_DNA"/>
</dbReference>
<dbReference type="AlphaFoldDB" id="A0A811L341"/>
<evidence type="ECO:0000313" key="2">
    <source>
        <dbReference type="Proteomes" id="UP000614601"/>
    </source>
</evidence>
<proteinExistence type="predicted"/>
<organism evidence="1 2">
    <name type="scientific">Bursaphelenchus okinawaensis</name>
    <dbReference type="NCBI Taxonomy" id="465554"/>
    <lineage>
        <taxon>Eukaryota</taxon>
        <taxon>Metazoa</taxon>
        <taxon>Ecdysozoa</taxon>
        <taxon>Nematoda</taxon>
        <taxon>Chromadorea</taxon>
        <taxon>Rhabditida</taxon>
        <taxon>Tylenchina</taxon>
        <taxon>Tylenchomorpha</taxon>
        <taxon>Aphelenchoidea</taxon>
        <taxon>Aphelenchoididae</taxon>
        <taxon>Bursaphelenchus</taxon>
    </lineage>
</organism>
<dbReference type="Proteomes" id="UP000783686">
    <property type="component" value="Unassembled WGS sequence"/>
</dbReference>
<evidence type="ECO:0008006" key="3">
    <source>
        <dbReference type="Google" id="ProtNLM"/>
    </source>
</evidence>
<protein>
    <recommendedName>
        <fullName evidence="3">TAR DNA-binding protein 43 N-terminal domain-containing protein</fullName>
    </recommendedName>
</protein>
<evidence type="ECO:0000313" key="1">
    <source>
        <dbReference type="EMBL" id="CAD5221794.1"/>
    </source>
</evidence>
<accession>A0A811L341</accession>
<dbReference type="OrthoDB" id="5823764at2759"/>
<dbReference type="Proteomes" id="UP000614601">
    <property type="component" value="Unassembled WGS sequence"/>
</dbReference>
<gene>
    <name evidence="1" type="ORF">BOKJ2_LOCUS9623</name>
</gene>
<dbReference type="Pfam" id="PF13365">
    <property type="entry name" value="Trypsin_2"/>
    <property type="match status" value="1"/>
</dbReference>
<sequence>MDSYIFVRHQEKIIKVTARADGTVGKQTIRDLFHVAEDLSISLYRGDLGLDSRPNVFLLGPNWKEQEFKLEIAEFRRSRPSTPDEGPPSKRPRIEEVLQCQPLDMSLYERVKEYALYFQRDFLTKVSVVPLAPRLAATYRHGSNSNIKIGDTLTVRSVSNDQLAVEAKVIRLIDELDTIVMDTEHDICDQEFIVCAGLPRKGQLYLMMGFSIFHTGHNHQSVSMGIIASGVNRRKRYIGTSGSFHGDSGAGCWSQEGRLIGMQVEVERVPLETDHNQQPSVLATGGRCGIIALEYIRLHIEDLIPPDKIVQFEE</sequence>